<feature type="region of interest" description="Disordered" evidence="1">
    <location>
        <begin position="135"/>
        <end position="165"/>
    </location>
</feature>
<dbReference type="Proteomes" id="UP000324629">
    <property type="component" value="Unassembled WGS sequence"/>
</dbReference>
<gene>
    <name evidence="2" type="ORF">DEA37_0004465</name>
</gene>
<feature type="compositionally biased region" description="Basic residues" evidence="1">
    <location>
        <begin position="139"/>
        <end position="151"/>
    </location>
</feature>
<evidence type="ECO:0000313" key="3">
    <source>
        <dbReference type="Proteomes" id="UP000324629"/>
    </source>
</evidence>
<evidence type="ECO:0000313" key="2">
    <source>
        <dbReference type="EMBL" id="KAA3677713.1"/>
    </source>
</evidence>
<keyword evidence="3" id="KW-1185">Reference proteome</keyword>
<organism evidence="2 3">
    <name type="scientific">Paragonimus westermani</name>
    <dbReference type="NCBI Taxonomy" id="34504"/>
    <lineage>
        <taxon>Eukaryota</taxon>
        <taxon>Metazoa</taxon>
        <taxon>Spiralia</taxon>
        <taxon>Lophotrochozoa</taxon>
        <taxon>Platyhelminthes</taxon>
        <taxon>Trematoda</taxon>
        <taxon>Digenea</taxon>
        <taxon>Plagiorchiida</taxon>
        <taxon>Troglotremata</taxon>
        <taxon>Troglotrematidae</taxon>
        <taxon>Paragonimus</taxon>
    </lineage>
</organism>
<sequence>MDRGVNRHRKFQKYVKSSVSSQATGPCVIWRGTHEVPFDPVTERNMEIDVPYSENKQRRWELRDQLQACLKTETGSDKRIVYGQDPLFRGKTTFCVVKDSDEPCKASDKGENISSFLQQSDDRMNVIKRVGVNRERIRNKPSNHRDHHRPRSSKEIPMRAEEDPATVAGPKMSYVAFEPPMYLPKSENRRSVCCWDRSGVVQLRRKHKRQMKDVKHEKRCSEFIDEVDDDVYSDEHDGSLNLGADSWKEQPTENNEAENVNLERTSSISSVTDSDSWVFVEFPCSAETGFPDTISSSHGD</sequence>
<reference evidence="2 3" key="1">
    <citation type="journal article" date="2019" name="Gigascience">
        <title>Whole-genome sequence of the oriental lung fluke Paragonimus westermani.</title>
        <authorList>
            <person name="Oey H."/>
            <person name="Zakrzewski M."/>
            <person name="Narain K."/>
            <person name="Devi K.R."/>
            <person name="Agatsuma T."/>
            <person name="Nawaratna S."/>
            <person name="Gobert G.N."/>
            <person name="Jones M.K."/>
            <person name="Ragan M.A."/>
            <person name="McManus D.P."/>
            <person name="Krause L."/>
        </authorList>
    </citation>
    <scope>NUCLEOTIDE SEQUENCE [LARGE SCALE GENOMIC DNA]</scope>
    <source>
        <strain evidence="2 3">IND2009</strain>
    </source>
</reference>
<accession>A0A5J4NQ65</accession>
<feature type="region of interest" description="Disordered" evidence="1">
    <location>
        <begin position="234"/>
        <end position="259"/>
    </location>
</feature>
<name>A0A5J4NQ65_9TREM</name>
<evidence type="ECO:0000256" key="1">
    <source>
        <dbReference type="SAM" id="MobiDB-lite"/>
    </source>
</evidence>
<comment type="caution">
    <text evidence="2">The sequence shown here is derived from an EMBL/GenBank/DDBJ whole genome shotgun (WGS) entry which is preliminary data.</text>
</comment>
<dbReference type="AlphaFoldDB" id="A0A5J4NQ65"/>
<feature type="compositionally biased region" description="Basic and acidic residues" evidence="1">
    <location>
        <begin position="152"/>
        <end position="162"/>
    </location>
</feature>
<dbReference type="EMBL" id="QNGE01001375">
    <property type="protein sequence ID" value="KAA3677713.1"/>
    <property type="molecule type" value="Genomic_DNA"/>
</dbReference>
<proteinExistence type="predicted"/>
<protein>
    <submittedName>
        <fullName evidence="2">Uncharacterized protein</fullName>
    </submittedName>
</protein>